<name>A0A0C2MWX3_THEKT</name>
<proteinExistence type="predicted"/>
<gene>
    <name evidence="1" type="ORF">RF11_16159</name>
</gene>
<accession>A0A0C2MWX3</accession>
<dbReference type="EMBL" id="JWZT01002746">
    <property type="protein sequence ID" value="KII68635.1"/>
    <property type="molecule type" value="Genomic_DNA"/>
</dbReference>
<sequence>MKVQTHLHRYLLDVKDKAHQEIINSYGPNSKIIPGEESHNLDAVDIRGPEAEVKVLAEVISKKIETLDQIHHLEEIEIPEMALQLILKGKEVLCTALRKIGEVDNIKFPSPSSNNQKVISIVGRKEIVFQHVQFITGHVNAIVDSVTRKFPIHESLVNVLKHCGEAFVNAITSDAGTFVNIYIPTRINKKENLTVFGPLQYVDQTIALLKKLTLRKETILASSSACSASTSLN</sequence>
<organism evidence="1 2">
    <name type="scientific">Thelohanellus kitauei</name>
    <name type="common">Myxosporean</name>
    <dbReference type="NCBI Taxonomy" id="669202"/>
    <lineage>
        <taxon>Eukaryota</taxon>
        <taxon>Metazoa</taxon>
        <taxon>Cnidaria</taxon>
        <taxon>Myxozoa</taxon>
        <taxon>Myxosporea</taxon>
        <taxon>Bivalvulida</taxon>
        <taxon>Platysporina</taxon>
        <taxon>Myxobolidae</taxon>
        <taxon>Thelohanellus</taxon>
    </lineage>
</organism>
<evidence type="ECO:0000313" key="1">
    <source>
        <dbReference type="EMBL" id="KII68635.1"/>
    </source>
</evidence>
<dbReference type="AlphaFoldDB" id="A0A0C2MWX3"/>
<reference evidence="1 2" key="1">
    <citation type="journal article" date="2014" name="Genome Biol. Evol.">
        <title>The genome of the myxosporean Thelohanellus kitauei shows adaptations to nutrient acquisition within its fish host.</title>
        <authorList>
            <person name="Yang Y."/>
            <person name="Xiong J."/>
            <person name="Zhou Z."/>
            <person name="Huo F."/>
            <person name="Miao W."/>
            <person name="Ran C."/>
            <person name="Liu Y."/>
            <person name="Zhang J."/>
            <person name="Feng J."/>
            <person name="Wang M."/>
            <person name="Wang M."/>
            <person name="Wang L."/>
            <person name="Yao B."/>
        </authorList>
    </citation>
    <scope>NUCLEOTIDE SEQUENCE [LARGE SCALE GENOMIC DNA]</scope>
    <source>
        <strain evidence="1">Wuqing</strain>
    </source>
</reference>
<evidence type="ECO:0000313" key="2">
    <source>
        <dbReference type="Proteomes" id="UP000031668"/>
    </source>
</evidence>
<dbReference type="OrthoDB" id="10027144at2759"/>
<comment type="caution">
    <text evidence="1">The sequence shown here is derived from an EMBL/GenBank/DDBJ whole genome shotgun (WGS) entry which is preliminary data.</text>
</comment>
<keyword evidence="2" id="KW-1185">Reference proteome</keyword>
<protein>
    <submittedName>
        <fullName evidence="1">Uncharacterized protein</fullName>
    </submittedName>
</protein>
<dbReference type="Proteomes" id="UP000031668">
    <property type="component" value="Unassembled WGS sequence"/>
</dbReference>